<keyword evidence="10" id="KW-0325">Glycoprotein</keyword>
<comment type="subcellular location">
    <subcellularLocation>
        <location evidence="1">Endoplasmic reticulum membrane</location>
        <topology evidence="1">Single-pass type I membrane protein</topology>
    </subcellularLocation>
</comment>
<dbReference type="Pfam" id="PF07774">
    <property type="entry name" value="EMC1_C"/>
    <property type="match status" value="1"/>
</dbReference>
<evidence type="ECO:0000313" key="15">
    <source>
        <dbReference type="Proteomes" id="UP000663131"/>
    </source>
</evidence>
<keyword evidence="9 11" id="KW-0472">Membrane</keyword>
<organism evidence="14 15">
    <name type="scientific">Dekkera bruxellensis</name>
    <name type="common">Brettanomyces custersii</name>
    <dbReference type="NCBI Taxonomy" id="5007"/>
    <lineage>
        <taxon>Eukaryota</taxon>
        <taxon>Fungi</taxon>
        <taxon>Dikarya</taxon>
        <taxon>Ascomycota</taxon>
        <taxon>Saccharomycotina</taxon>
        <taxon>Pichiomycetes</taxon>
        <taxon>Pichiales</taxon>
        <taxon>Pichiaceae</taxon>
        <taxon>Brettanomyces</taxon>
    </lineage>
</organism>
<evidence type="ECO:0000256" key="10">
    <source>
        <dbReference type="ARBA" id="ARBA00023180"/>
    </source>
</evidence>
<evidence type="ECO:0000256" key="11">
    <source>
        <dbReference type="SAM" id="Phobius"/>
    </source>
</evidence>
<evidence type="ECO:0000256" key="6">
    <source>
        <dbReference type="ARBA" id="ARBA00022729"/>
    </source>
</evidence>
<dbReference type="GO" id="GO:0072546">
    <property type="term" value="C:EMC complex"/>
    <property type="evidence" value="ECO:0007669"/>
    <property type="project" value="InterPro"/>
</dbReference>
<proteinExistence type="inferred from homology"/>
<evidence type="ECO:0000256" key="5">
    <source>
        <dbReference type="ARBA" id="ARBA00022692"/>
    </source>
</evidence>
<accession>A0A871RK38</accession>
<evidence type="ECO:0000256" key="12">
    <source>
        <dbReference type="SAM" id="SignalP"/>
    </source>
</evidence>
<comment type="similarity">
    <text evidence="2">Belongs to the EMC1 family.</text>
</comment>
<dbReference type="SUPFAM" id="SSF50998">
    <property type="entry name" value="Quinoprotein alcohol dehydrogenase-like"/>
    <property type="match status" value="1"/>
</dbReference>
<keyword evidence="5 11" id="KW-0812">Transmembrane</keyword>
<dbReference type="KEGG" id="bbrx:BRETT_002422"/>
<dbReference type="OrthoDB" id="28092at2759"/>
<keyword evidence="6 12" id="KW-0732">Signal</keyword>
<sequence>MRLSLFTYFLLLVKVVLCIPVDEIFTVDYQTVQTGIPFSSILLGDRLISLTNKNVLAIQNVTNGDVLYRYASEIPFTNQSSLIKIDNKFFGSSLVLEGGVSEITIWNVETFTTIKEELEISGNIIGLFSGGLKDNEPNVIAIDDIGNIHLISKERHELIRLKKASSIQDLKFRDAKYASSTQGSKLVILESQDGSTYYITIGSDNINSELRSFAKCKFSDLELTSGLNISAACLGSRAYEFDDGNGKFEISTSNYGSELVSLSSNADGKIKKIVDSPYYFAQLENTVLIYDPISLSSKVVQKLNVSSSVNTGRITNMDILYDDRTNTFTVMTTRDDMIVEATHGNATWERDESVSFPKDVVILDTDEKQYVLQQQLTLEKTSNILTAYINRFRSNIHRLLNTDFSRNANFGTNFGYLKKIVVLTENGKIAVYETSLNSTSSWKPKIITPQIKFDRLFKVDNSLIGVENNSFYHILLDDNSIIPCDLQFIQKNFKILDDLASDGVRVHKIIQTKEDNIYTAAVSQDRNSVIGYFMDRSSQSKTWRLSFLKNETFLSINSRSYGNDKVASPAVVLPDRKVLYKYLIPNIAAISSYNNATKEVVMRLTDIVTGKVYKTFTKETDNPKVVKILFEENFIIILTQNTNSLDTEFTVIDMFESLTPDLKKTRVIDTFDSFGNITILPEWSSRSYLLQGVTVRDITLTYTKNNIASKWIIVSSEEGVITAIPKQILDGRRPLEAAKKGTAAGMMYQPYIIPADNLRLSHYRKLVSNSENHRLLSVPTELESTSVIVSVDTDLFTTRVRPSSSFDTISGSFKKKILVMTIISLILGIMYCKPLATQKKLKDIWRRN</sequence>
<dbReference type="GeneID" id="64574346"/>
<dbReference type="EMBL" id="CP063137">
    <property type="protein sequence ID" value="QOU22250.1"/>
    <property type="molecule type" value="Genomic_DNA"/>
</dbReference>
<evidence type="ECO:0000256" key="4">
    <source>
        <dbReference type="ARBA" id="ARBA00020824"/>
    </source>
</evidence>
<evidence type="ECO:0000256" key="1">
    <source>
        <dbReference type="ARBA" id="ARBA00004115"/>
    </source>
</evidence>
<dbReference type="PANTHER" id="PTHR21573">
    <property type="entry name" value="ER MEMBRANE PROTEIN COMPLEX SUBUNIT 1"/>
    <property type="match status" value="1"/>
</dbReference>
<evidence type="ECO:0000256" key="2">
    <source>
        <dbReference type="ARBA" id="ARBA00007904"/>
    </source>
</evidence>
<feature type="transmembrane region" description="Helical" evidence="11">
    <location>
        <begin position="817"/>
        <end position="836"/>
    </location>
</feature>
<dbReference type="InterPro" id="IPR011678">
    <property type="entry name" value="EMC1_C"/>
</dbReference>
<name>A0A871RK38_DEKBR</name>
<dbReference type="InterPro" id="IPR011047">
    <property type="entry name" value="Quinoprotein_ADH-like_sf"/>
</dbReference>
<feature type="domain" description="ER membrane protein complex subunit 1 C-terminal" evidence="13">
    <location>
        <begin position="632"/>
        <end position="845"/>
    </location>
</feature>
<evidence type="ECO:0000256" key="9">
    <source>
        <dbReference type="ARBA" id="ARBA00023136"/>
    </source>
</evidence>
<reference evidence="14" key="1">
    <citation type="submission" date="2020-10" db="EMBL/GenBank/DDBJ databases">
        <authorList>
            <person name="Palmer J.M."/>
        </authorList>
    </citation>
    <scope>NUCLEOTIDE SEQUENCE</scope>
    <source>
        <strain evidence="14">UCD 2041</strain>
    </source>
</reference>
<evidence type="ECO:0000313" key="14">
    <source>
        <dbReference type="EMBL" id="QOU22250.1"/>
    </source>
</evidence>
<reference evidence="14" key="2">
    <citation type="journal article" name="BMC Genomics">
        <title>New genome assemblies reveal patterns of domestication and adaptation across Brettanomyces (Dekkera) species.</title>
        <authorList>
            <person name="Roach M.J."/>
            <person name="Borneman A.R."/>
        </authorList>
    </citation>
    <scope>NUCLEOTIDE SEQUENCE</scope>
    <source>
        <strain evidence="14">UCD 2041</strain>
    </source>
</reference>
<evidence type="ECO:0000256" key="7">
    <source>
        <dbReference type="ARBA" id="ARBA00022824"/>
    </source>
</evidence>
<dbReference type="PANTHER" id="PTHR21573:SF0">
    <property type="entry name" value="ER MEMBRANE PROTEIN COMPLEX SUBUNIT 1"/>
    <property type="match status" value="1"/>
</dbReference>
<dbReference type="AlphaFoldDB" id="A0A871RK38"/>
<gene>
    <name evidence="14" type="ORF">BRETT_002422</name>
</gene>
<feature type="chain" id="PRO_5034115138" description="ER membrane protein complex subunit 1" evidence="12">
    <location>
        <begin position="19"/>
        <end position="848"/>
    </location>
</feature>
<dbReference type="Proteomes" id="UP000663131">
    <property type="component" value="Chromosome 9"/>
</dbReference>
<evidence type="ECO:0000259" key="13">
    <source>
        <dbReference type="Pfam" id="PF07774"/>
    </source>
</evidence>
<evidence type="ECO:0000256" key="3">
    <source>
        <dbReference type="ARBA" id="ARBA00011276"/>
    </source>
</evidence>
<protein>
    <recommendedName>
        <fullName evidence="4">ER membrane protein complex subunit 1</fullName>
    </recommendedName>
</protein>
<keyword evidence="7" id="KW-0256">Endoplasmic reticulum</keyword>
<dbReference type="RefSeq" id="XP_041138743.1">
    <property type="nucleotide sequence ID" value="XM_041280952.1"/>
</dbReference>
<feature type="signal peptide" evidence="12">
    <location>
        <begin position="1"/>
        <end position="18"/>
    </location>
</feature>
<evidence type="ECO:0000256" key="8">
    <source>
        <dbReference type="ARBA" id="ARBA00022989"/>
    </source>
</evidence>
<comment type="subunit">
    <text evidence="3">Component of the ER membrane protein complex (EMC).</text>
</comment>
<dbReference type="GO" id="GO:0034975">
    <property type="term" value="P:protein folding in endoplasmic reticulum"/>
    <property type="evidence" value="ECO:0007669"/>
    <property type="project" value="TreeGrafter"/>
</dbReference>
<keyword evidence="8 11" id="KW-1133">Transmembrane helix</keyword>
<dbReference type="InterPro" id="IPR026895">
    <property type="entry name" value="EMC1"/>
</dbReference>